<dbReference type="AlphaFoldDB" id="A0A0L0NPN4"/>
<keyword evidence="1" id="KW-0732">Signal</keyword>
<sequence length="82" mass="9237">MDLLALFLHQLSKLVHGCLLVKVAKCIVQPGERNLLRGRTLLVAIEDNFHMVYWVVLRRPPVNGNGVLFLLSHVLVVLVART</sequence>
<name>A0A0L0NPN4_CANAR</name>
<dbReference type="VEuPathDB" id="FungiDB:QG37_07592"/>
<evidence type="ECO:0008006" key="4">
    <source>
        <dbReference type="Google" id="ProtNLM"/>
    </source>
</evidence>
<gene>
    <name evidence="2" type="ORF">QG37_07592</name>
</gene>
<dbReference type="Proteomes" id="UP000037122">
    <property type="component" value="Unassembled WGS sequence"/>
</dbReference>
<feature type="signal peptide" evidence="1">
    <location>
        <begin position="1"/>
        <end position="17"/>
    </location>
</feature>
<comment type="caution">
    <text evidence="2">The sequence shown here is derived from an EMBL/GenBank/DDBJ whole genome shotgun (WGS) entry which is preliminary data.</text>
</comment>
<evidence type="ECO:0000313" key="3">
    <source>
        <dbReference type="Proteomes" id="UP000037122"/>
    </source>
</evidence>
<reference evidence="3" key="1">
    <citation type="journal article" date="2015" name="BMC Genomics">
        <title>Draft genome of a commonly misdiagnosed multidrug resistant pathogen Candida auris.</title>
        <authorList>
            <person name="Chatterjee S."/>
            <person name="Alampalli S.V."/>
            <person name="Nageshan R.K."/>
            <person name="Chettiar S.T."/>
            <person name="Joshi S."/>
            <person name="Tatu U.S."/>
        </authorList>
    </citation>
    <scope>NUCLEOTIDE SEQUENCE [LARGE SCALE GENOMIC DNA]</scope>
    <source>
        <strain evidence="3">6684</strain>
    </source>
</reference>
<evidence type="ECO:0000256" key="1">
    <source>
        <dbReference type="SAM" id="SignalP"/>
    </source>
</evidence>
<evidence type="ECO:0000313" key="2">
    <source>
        <dbReference type="EMBL" id="KND96106.1"/>
    </source>
</evidence>
<proteinExistence type="predicted"/>
<protein>
    <recommendedName>
        <fullName evidence="4">Secreted protein</fullName>
    </recommendedName>
</protein>
<dbReference type="EMBL" id="LGST01000059">
    <property type="protein sequence ID" value="KND96106.1"/>
    <property type="molecule type" value="Genomic_DNA"/>
</dbReference>
<feature type="chain" id="PRO_5005545250" description="Secreted protein" evidence="1">
    <location>
        <begin position="18"/>
        <end position="82"/>
    </location>
</feature>
<accession>A0A0L0NPN4</accession>
<organism evidence="2 3">
    <name type="scientific">Candidozyma auris</name>
    <name type="common">Yeast</name>
    <name type="synonym">Candida auris</name>
    <dbReference type="NCBI Taxonomy" id="498019"/>
    <lineage>
        <taxon>Eukaryota</taxon>
        <taxon>Fungi</taxon>
        <taxon>Dikarya</taxon>
        <taxon>Ascomycota</taxon>
        <taxon>Saccharomycotina</taxon>
        <taxon>Pichiomycetes</taxon>
        <taxon>Metschnikowiaceae</taxon>
        <taxon>Candidozyma</taxon>
    </lineage>
</organism>